<gene>
    <name evidence="1" type="ORF">FYJ84_09495</name>
</gene>
<protein>
    <submittedName>
        <fullName evidence="1">Uncharacterized protein</fullName>
    </submittedName>
</protein>
<proteinExistence type="predicted"/>
<dbReference type="AlphaFoldDB" id="A0A6I2UER8"/>
<sequence>MANFKEVRLTKAGRILQAKAETGTPLKLTRFKIGSGQMTWEEADVAIDLKEPRESMGITSNTATVDGICKVQCTLTTKGIQEGFYARELGLFAMDPDVGEILYLIALATEPDMIPPESIGAIITVDYSFNIVVSNIDNLSLNIDPSGLVTRGQLEPLARLLQRSTAYKLGDLLYDSRLRPGFFLKCIQAGITSEENCYINLLTLNDTVVDGGVIWQVCKMSVMDGDAFKKVTNGVVAGSLERAQDFAEFYQQSDGSITPAPIRFSTPRFMRNAEGDIIAAKVPVQADDDSDDDEPVKEVDVPVATKEDINNIISKFS</sequence>
<accession>A0A6I2UER8</accession>
<dbReference type="RefSeq" id="WP_154407385.1">
    <property type="nucleotide sequence ID" value="NZ_VUNR01000018.1"/>
</dbReference>
<organism evidence="1 2">
    <name type="scientific">Anaerovibrio slackiae</name>
    <dbReference type="NCBI Taxonomy" id="2652309"/>
    <lineage>
        <taxon>Bacteria</taxon>
        <taxon>Bacillati</taxon>
        <taxon>Bacillota</taxon>
        <taxon>Negativicutes</taxon>
        <taxon>Selenomonadales</taxon>
        <taxon>Selenomonadaceae</taxon>
        <taxon>Anaerovibrio</taxon>
    </lineage>
</organism>
<name>A0A6I2UER8_9FIRM</name>
<reference evidence="1 2" key="1">
    <citation type="submission" date="2019-08" db="EMBL/GenBank/DDBJ databases">
        <title>In-depth cultivation of the pig gut microbiome towards novel bacterial diversity and tailored functional studies.</title>
        <authorList>
            <person name="Wylensek D."/>
            <person name="Hitch T.C.A."/>
            <person name="Clavel T."/>
        </authorList>
    </citation>
    <scope>NUCLEOTIDE SEQUENCE [LARGE SCALE GENOMIC DNA]</scope>
    <source>
        <strain evidence="1 2">WCA-693-APC-5D-A</strain>
    </source>
</reference>
<evidence type="ECO:0000313" key="2">
    <source>
        <dbReference type="Proteomes" id="UP000433181"/>
    </source>
</evidence>
<dbReference type="Proteomes" id="UP000433181">
    <property type="component" value="Unassembled WGS sequence"/>
</dbReference>
<keyword evidence="2" id="KW-1185">Reference proteome</keyword>
<comment type="caution">
    <text evidence="1">The sequence shown here is derived from an EMBL/GenBank/DDBJ whole genome shotgun (WGS) entry which is preliminary data.</text>
</comment>
<evidence type="ECO:0000313" key="1">
    <source>
        <dbReference type="EMBL" id="MSU09217.1"/>
    </source>
</evidence>
<dbReference type="EMBL" id="VUNR01000018">
    <property type="protein sequence ID" value="MSU09217.1"/>
    <property type="molecule type" value="Genomic_DNA"/>
</dbReference>
<dbReference type="GeneID" id="96779154"/>